<evidence type="ECO:0000256" key="1">
    <source>
        <dbReference type="ARBA" id="ARBA00004239"/>
    </source>
</evidence>
<name>A0A1B6JIV1_9HEMI</name>
<dbReference type="SUPFAM" id="SSF52317">
    <property type="entry name" value="Class I glutamine amidotransferase-like"/>
    <property type="match status" value="1"/>
</dbReference>
<keyword evidence="5 7" id="KW-0378">Hydrolase</keyword>
<evidence type="ECO:0000256" key="6">
    <source>
        <dbReference type="PIRSR" id="PIRSR615527-1"/>
    </source>
</evidence>
<evidence type="ECO:0000256" key="5">
    <source>
        <dbReference type="ARBA" id="ARBA00022801"/>
    </source>
</evidence>
<evidence type="ECO:0000256" key="2">
    <source>
        <dbReference type="ARBA" id="ARBA00011083"/>
    </source>
</evidence>
<evidence type="ECO:0000256" key="4">
    <source>
        <dbReference type="ARBA" id="ARBA00022729"/>
    </source>
</evidence>
<accession>A0A1B6JIV1</accession>
<dbReference type="GO" id="GO:0005773">
    <property type="term" value="C:vacuole"/>
    <property type="evidence" value="ECO:0007669"/>
    <property type="project" value="TreeGrafter"/>
</dbReference>
<dbReference type="Gene3D" id="3.40.50.880">
    <property type="match status" value="1"/>
</dbReference>
<evidence type="ECO:0000256" key="7">
    <source>
        <dbReference type="PROSITE-ProRule" id="PRU00607"/>
    </source>
</evidence>
<sequence>VALVVTSDISSSVCVHIKLRVLLSSLGFLLKLWWVTQKMLSVMGESKGTDRPIVGVLSQELGEEAKSKYPGKTSFIPASYVKALEASGARVVPILIQQSEDYYKHIMSSINGVVFPGGGVHFADPDGYAAAGKIIIDITEQLQDSGVSFPILGVCQGYQLLMYIASNSTAEEEILVSCDTANIALPLDFKPGFQQSRLYEHASKDIIDTLKTLPVTSNHHVLCVTEDMLMTHNLEHSWRVLSTNKDSQGLEFISSSEHFHRPIVGLQFHPEKNMFEWKPGQANPHSHKAILSARHFYDWVVAESRANNQSFSSVQEEIDSLMYNYSPVYTGRIGGYVEQIYYF</sequence>
<evidence type="ECO:0000256" key="3">
    <source>
        <dbReference type="ARBA" id="ARBA00022525"/>
    </source>
</evidence>
<dbReference type="PANTHER" id="PTHR11315:SF0">
    <property type="entry name" value="FOLATE GAMMA-GLUTAMYL HYDROLASE"/>
    <property type="match status" value="1"/>
</dbReference>
<dbReference type="PROSITE" id="PS51273">
    <property type="entry name" value="GATASE_TYPE_1"/>
    <property type="match status" value="1"/>
</dbReference>
<dbReference type="GO" id="GO:0046900">
    <property type="term" value="P:tetrahydrofolylpolyglutamate metabolic process"/>
    <property type="evidence" value="ECO:0007669"/>
    <property type="project" value="TreeGrafter"/>
</dbReference>
<gene>
    <name evidence="8" type="ORF">g.13816</name>
</gene>
<dbReference type="InterPro" id="IPR029062">
    <property type="entry name" value="Class_I_gatase-like"/>
</dbReference>
<keyword evidence="4" id="KW-0732">Signal</keyword>
<dbReference type="PROSITE" id="PS51275">
    <property type="entry name" value="PEPTIDASE_C26_GGH"/>
    <property type="match status" value="1"/>
</dbReference>
<dbReference type="EMBL" id="GECU01008582">
    <property type="protein sequence ID" value="JAS99124.1"/>
    <property type="molecule type" value="Transcribed_RNA"/>
</dbReference>
<evidence type="ECO:0000313" key="8">
    <source>
        <dbReference type="EMBL" id="JAS99124.1"/>
    </source>
</evidence>
<dbReference type="FunFam" id="3.40.50.880:FF:000024">
    <property type="entry name" value="Folate gamma-glutamyl hydrolase"/>
    <property type="match status" value="1"/>
</dbReference>
<dbReference type="PANTHER" id="PTHR11315">
    <property type="entry name" value="PROTEASE FAMILY C26 GAMMA-GLUTAMYL HYDROLASE"/>
    <property type="match status" value="1"/>
</dbReference>
<dbReference type="EC" id="3.4.19.9" evidence="7"/>
<dbReference type="InterPro" id="IPR011697">
    <property type="entry name" value="Peptidase_C26"/>
</dbReference>
<feature type="active site" evidence="7">
    <location>
        <position position="269"/>
    </location>
</feature>
<feature type="non-terminal residue" evidence="8">
    <location>
        <position position="1"/>
    </location>
</feature>
<dbReference type="GO" id="GO:0005576">
    <property type="term" value="C:extracellular region"/>
    <property type="evidence" value="ECO:0007669"/>
    <property type="project" value="UniProtKB-SubCell"/>
</dbReference>
<dbReference type="GO" id="GO:0034722">
    <property type="term" value="F:gamma-glutamyl-peptidase activity"/>
    <property type="evidence" value="ECO:0007669"/>
    <property type="project" value="UniProtKB-UniRule"/>
</dbReference>
<comment type="catalytic activity">
    <reaction evidence="7">
        <text>(6S)-5,6,7,8-tetrahydrofolyl-(gamma-L-Glu)(n) + (n-1) H2O = (6S)-5,6,7,8-tetrahydrofolate + (n-1) L-glutamate</text>
        <dbReference type="Rhea" id="RHEA:56784"/>
        <dbReference type="Rhea" id="RHEA-COMP:14738"/>
        <dbReference type="ChEBI" id="CHEBI:15377"/>
        <dbReference type="ChEBI" id="CHEBI:29985"/>
        <dbReference type="ChEBI" id="CHEBI:57453"/>
        <dbReference type="ChEBI" id="CHEBI:141005"/>
        <dbReference type="EC" id="3.4.19.9"/>
    </reaction>
</comment>
<dbReference type="InterPro" id="IPR015527">
    <property type="entry name" value="Pept_C26_g-glut_hydrolase"/>
</dbReference>
<comment type="subcellular location">
    <subcellularLocation>
        <location evidence="1">Secreted</location>
        <location evidence="1">Extracellular space</location>
    </subcellularLocation>
</comment>
<protein>
    <recommendedName>
        <fullName evidence="7">folate gamma-glutamyl hydrolase</fullName>
        <ecNumber evidence="7">3.4.19.9</ecNumber>
    </recommendedName>
</protein>
<reference evidence="8" key="1">
    <citation type="submission" date="2015-11" db="EMBL/GenBank/DDBJ databases">
        <title>De novo transcriptome assembly of four potential Pierce s Disease insect vectors from Arizona vineyards.</title>
        <authorList>
            <person name="Tassone E.E."/>
        </authorList>
    </citation>
    <scope>NUCLEOTIDE SEQUENCE</scope>
</reference>
<comment type="similarity">
    <text evidence="2">Belongs to the peptidase C26 family.</text>
</comment>
<organism evidence="8">
    <name type="scientific">Homalodisca liturata</name>
    <dbReference type="NCBI Taxonomy" id="320908"/>
    <lineage>
        <taxon>Eukaryota</taxon>
        <taxon>Metazoa</taxon>
        <taxon>Ecdysozoa</taxon>
        <taxon>Arthropoda</taxon>
        <taxon>Hexapoda</taxon>
        <taxon>Insecta</taxon>
        <taxon>Pterygota</taxon>
        <taxon>Neoptera</taxon>
        <taxon>Paraneoptera</taxon>
        <taxon>Hemiptera</taxon>
        <taxon>Auchenorrhyncha</taxon>
        <taxon>Membracoidea</taxon>
        <taxon>Cicadellidae</taxon>
        <taxon>Cicadellinae</taxon>
        <taxon>Proconiini</taxon>
        <taxon>Homalodisca</taxon>
    </lineage>
</organism>
<proteinExistence type="inferred from homology"/>
<feature type="active site" description="Proton donor" evidence="6">
    <location>
        <position position="269"/>
    </location>
</feature>
<dbReference type="Pfam" id="PF07722">
    <property type="entry name" value="Peptidase_C26"/>
    <property type="match status" value="1"/>
</dbReference>
<feature type="active site" description="Nucleophile" evidence="6 7">
    <location>
        <position position="155"/>
    </location>
</feature>
<keyword evidence="3" id="KW-0964">Secreted</keyword>
<dbReference type="AlphaFoldDB" id="A0A1B6JIV1"/>